<organism evidence="3 4">
    <name type="scientific">Streptomyces spongiicola</name>
    <dbReference type="NCBI Taxonomy" id="1690221"/>
    <lineage>
        <taxon>Bacteria</taxon>
        <taxon>Bacillati</taxon>
        <taxon>Actinomycetota</taxon>
        <taxon>Actinomycetes</taxon>
        <taxon>Kitasatosporales</taxon>
        <taxon>Streptomycetaceae</taxon>
        <taxon>Streptomyces</taxon>
    </lineage>
</organism>
<name>A0ABN5KI63_9ACTN</name>
<reference evidence="3 4" key="1">
    <citation type="submission" date="2018-05" db="EMBL/GenBank/DDBJ databases">
        <title>Complete genome sequence of the Type Strain of Streptomyces spongiicola HNM0071, the producer of staurosporine.</title>
        <authorList>
            <person name="Zhou S."/>
            <person name="Huang X."/>
        </authorList>
    </citation>
    <scope>NUCLEOTIDE SEQUENCE [LARGE SCALE GENOMIC DNA]</scope>
    <source>
        <strain evidence="3 4">HNM0071</strain>
    </source>
</reference>
<dbReference type="Proteomes" id="UP000245051">
    <property type="component" value="Chromosome"/>
</dbReference>
<feature type="compositionally biased region" description="Gly residues" evidence="1">
    <location>
        <begin position="79"/>
        <end position="94"/>
    </location>
</feature>
<evidence type="ECO:0000313" key="3">
    <source>
        <dbReference type="EMBL" id="AWK09403.1"/>
    </source>
</evidence>
<dbReference type="EMBL" id="CP029254">
    <property type="protein sequence ID" value="AWK09403.1"/>
    <property type="molecule type" value="Genomic_DNA"/>
</dbReference>
<keyword evidence="2" id="KW-1133">Transmembrane helix</keyword>
<evidence type="ECO:0000256" key="1">
    <source>
        <dbReference type="SAM" id="MobiDB-lite"/>
    </source>
</evidence>
<feature type="transmembrane region" description="Helical" evidence="2">
    <location>
        <begin position="6"/>
        <end position="38"/>
    </location>
</feature>
<evidence type="ECO:0000313" key="4">
    <source>
        <dbReference type="Proteomes" id="UP000245051"/>
    </source>
</evidence>
<gene>
    <name evidence="3" type="ORF">DDQ41_11230</name>
</gene>
<protein>
    <submittedName>
        <fullName evidence="3">Uncharacterized protein</fullName>
    </submittedName>
</protein>
<keyword evidence="4" id="KW-1185">Reference proteome</keyword>
<keyword evidence="2" id="KW-0472">Membrane</keyword>
<accession>A0ABN5KI63</accession>
<feature type="compositionally biased region" description="Low complexity" evidence="1">
    <location>
        <begin position="47"/>
        <end position="69"/>
    </location>
</feature>
<feature type="region of interest" description="Disordered" evidence="1">
    <location>
        <begin position="45"/>
        <end position="104"/>
    </location>
</feature>
<keyword evidence="2" id="KW-0812">Transmembrane</keyword>
<proteinExistence type="predicted"/>
<sequence length="104" mass="10271">MVAFMVVVVVMVAFGFGFGFGFVIMVVFTAARSVVLVVSGRPLGRSRPALPGGARGPAPTTVPAAPAPVSDTGHRRPRGGGASAGAGGGGGLALGGRRTLGRKR</sequence>
<evidence type="ECO:0000256" key="2">
    <source>
        <dbReference type="SAM" id="Phobius"/>
    </source>
</evidence>